<reference evidence="3" key="1">
    <citation type="submission" date="2016-06" db="UniProtKB">
        <authorList>
            <consortium name="WormBaseParasite"/>
        </authorList>
    </citation>
    <scope>IDENTIFICATION</scope>
</reference>
<organism evidence="3">
    <name type="scientific">Echinostoma caproni</name>
    <dbReference type="NCBI Taxonomy" id="27848"/>
    <lineage>
        <taxon>Eukaryota</taxon>
        <taxon>Metazoa</taxon>
        <taxon>Spiralia</taxon>
        <taxon>Lophotrochozoa</taxon>
        <taxon>Platyhelminthes</taxon>
        <taxon>Trematoda</taxon>
        <taxon>Digenea</taxon>
        <taxon>Plagiorchiida</taxon>
        <taxon>Echinostomata</taxon>
        <taxon>Echinostomatoidea</taxon>
        <taxon>Echinostomatidae</taxon>
        <taxon>Echinostoma</taxon>
    </lineage>
</organism>
<dbReference type="GO" id="GO:0005524">
    <property type="term" value="F:ATP binding"/>
    <property type="evidence" value="ECO:0007669"/>
    <property type="project" value="InterPro"/>
</dbReference>
<evidence type="ECO:0000256" key="1">
    <source>
        <dbReference type="SAM" id="MobiDB-lite"/>
    </source>
</evidence>
<dbReference type="InterPro" id="IPR041562">
    <property type="entry name" value="MCM_lid"/>
</dbReference>
<sequence>LSDAAASALRDFYLELRRNRHSRDTFPVTMRQLESLIRLTEARARAELREEATRQDALDACELMRATGLGTGYVGETPANATLSQIARTIPQTSRRLTSNSGPAAARRLLSALESCWSVSENTKSKDFRKKRFKKQKGEYLAAKDPPPEILKEIQNEEEDALKSKPDENLNTLTQDELLNKRQS</sequence>
<dbReference type="Gene3D" id="3.40.50.300">
    <property type="entry name" value="P-loop containing nucleotide triphosphate hydrolases"/>
    <property type="match status" value="1"/>
</dbReference>
<feature type="compositionally biased region" description="Polar residues" evidence="1">
    <location>
        <begin position="169"/>
        <end position="184"/>
    </location>
</feature>
<dbReference type="Pfam" id="PF17855">
    <property type="entry name" value="MCM_lid"/>
    <property type="match status" value="1"/>
</dbReference>
<dbReference type="PANTHER" id="PTHR11630">
    <property type="entry name" value="DNA REPLICATION LICENSING FACTOR MCM FAMILY MEMBER"/>
    <property type="match status" value="1"/>
</dbReference>
<dbReference type="GO" id="GO:0003697">
    <property type="term" value="F:single-stranded DNA binding"/>
    <property type="evidence" value="ECO:0007669"/>
    <property type="project" value="TreeGrafter"/>
</dbReference>
<feature type="compositionally biased region" description="Basic and acidic residues" evidence="1">
    <location>
        <begin position="158"/>
        <end position="168"/>
    </location>
</feature>
<feature type="region of interest" description="Disordered" evidence="1">
    <location>
        <begin position="158"/>
        <end position="184"/>
    </location>
</feature>
<protein>
    <submittedName>
        <fullName evidence="3">MCM_lid domain-containing protein</fullName>
    </submittedName>
</protein>
<dbReference type="GO" id="GO:0042555">
    <property type="term" value="C:MCM complex"/>
    <property type="evidence" value="ECO:0007669"/>
    <property type="project" value="TreeGrafter"/>
</dbReference>
<name>A0A183B8V8_9TREM</name>
<dbReference type="GO" id="GO:0005634">
    <property type="term" value="C:nucleus"/>
    <property type="evidence" value="ECO:0007669"/>
    <property type="project" value="TreeGrafter"/>
</dbReference>
<dbReference type="InterPro" id="IPR027417">
    <property type="entry name" value="P-loop_NTPase"/>
</dbReference>
<evidence type="ECO:0000259" key="2">
    <source>
        <dbReference type="Pfam" id="PF17855"/>
    </source>
</evidence>
<dbReference type="WBParaSite" id="ECPE_0001568301-mRNA-1">
    <property type="protein sequence ID" value="ECPE_0001568301-mRNA-1"/>
    <property type="gene ID" value="ECPE_0001568301"/>
</dbReference>
<accession>A0A183B8V8</accession>
<feature type="domain" description="MCM AAA-lid" evidence="2">
    <location>
        <begin position="1"/>
        <end position="66"/>
    </location>
</feature>
<dbReference type="AlphaFoldDB" id="A0A183B8V8"/>
<proteinExistence type="predicted"/>
<dbReference type="GO" id="GO:0017116">
    <property type="term" value="F:single-stranded DNA helicase activity"/>
    <property type="evidence" value="ECO:0007669"/>
    <property type="project" value="TreeGrafter"/>
</dbReference>
<dbReference type="PANTHER" id="PTHR11630:SF47">
    <property type="entry name" value="DNA HELICASE MCM8"/>
    <property type="match status" value="1"/>
</dbReference>
<evidence type="ECO:0000313" key="3">
    <source>
        <dbReference type="WBParaSite" id="ECPE_0001568301-mRNA-1"/>
    </source>
</evidence>
<dbReference type="InterPro" id="IPR031327">
    <property type="entry name" value="MCM"/>
</dbReference>